<dbReference type="Gene3D" id="1.10.10.60">
    <property type="entry name" value="Homeodomain-like"/>
    <property type="match status" value="1"/>
</dbReference>
<dbReference type="PANTHER" id="PTHR43280">
    <property type="entry name" value="ARAC-FAMILY TRANSCRIPTIONAL REGULATOR"/>
    <property type="match status" value="1"/>
</dbReference>
<protein>
    <submittedName>
        <fullName evidence="5">Helix-turn-helix domain-containing protein</fullName>
    </submittedName>
</protein>
<dbReference type="InterPro" id="IPR018060">
    <property type="entry name" value="HTH_AraC"/>
</dbReference>
<keyword evidence="2" id="KW-0238">DNA-binding</keyword>
<name>A0ABP7X9L3_9FLAO</name>
<reference evidence="6" key="1">
    <citation type="journal article" date="2019" name="Int. J. Syst. Evol. Microbiol.">
        <title>The Global Catalogue of Microorganisms (GCM) 10K type strain sequencing project: providing services to taxonomists for standard genome sequencing and annotation.</title>
        <authorList>
            <consortium name="The Broad Institute Genomics Platform"/>
            <consortium name="The Broad Institute Genome Sequencing Center for Infectious Disease"/>
            <person name="Wu L."/>
            <person name="Ma J."/>
        </authorList>
    </citation>
    <scope>NUCLEOTIDE SEQUENCE [LARGE SCALE GENOMIC DNA]</scope>
    <source>
        <strain evidence="6">JCM 17106</strain>
    </source>
</reference>
<proteinExistence type="predicted"/>
<dbReference type="RefSeq" id="WP_344924320.1">
    <property type="nucleotide sequence ID" value="NZ_BAABCW010000001.1"/>
</dbReference>
<evidence type="ECO:0000313" key="5">
    <source>
        <dbReference type="EMBL" id="GAA4108312.1"/>
    </source>
</evidence>
<dbReference type="SMART" id="SM00342">
    <property type="entry name" value="HTH_ARAC"/>
    <property type="match status" value="1"/>
</dbReference>
<evidence type="ECO:0000256" key="2">
    <source>
        <dbReference type="ARBA" id="ARBA00023125"/>
    </source>
</evidence>
<comment type="caution">
    <text evidence="5">The sequence shown here is derived from an EMBL/GenBank/DDBJ whole genome shotgun (WGS) entry which is preliminary data.</text>
</comment>
<dbReference type="EMBL" id="BAABCW010000001">
    <property type="protein sequence ID" value="GAA4108312.1"/>
    <property type="molecule type" value="Genomic_DNA"/>
</dbReference>
<gene>
    <name evidence="5" type="ORF">GCM10022393_04280</name>
</gene>
<dbReference type="PROSITE" id="PS01124">
    <property type="entry name" value="HTH_ARAC_FAMILY_2"/>
    <property type="match status" value="1"/>
</dbReference>
<keyword evidence="6" id="KW-1185">Reference proteome</keyword>
<sequence length="280" mass="32717">MIREFKEFSTDALLTIGNEELLNTYRLPKNIEMFTFIWTKTNIAAVEIDGILTTLKPNTITVLTPNQFFTFIEGQDLIVYQFNREFYCIKDHDKEVSCTGILFYGNKSITIVELDTGNQQKLNALHQTFLDELETIDTIQAEMLRMLMARFIITTTRLIKQQSDFKDVYKDQVALIREFNLLVEFNFRKEHSVAFYAERLFKSPKTLSNSFSKLKRSPLQVIHNRIVLEAKRLLLYTDKSAKEIAYEIGFDDASHLSRMFKKHTTFSPSDFRKQQASIKS</sequence>
<keyword evidence="1" id="KW-0805">Transcription regulation</keyword>
<dbReference type="SUPFAM" id="SSF46689">
    <property type="entry name" value="Homeodomain-like"/>
    <property type="match status" value="1"/>
</dbReference>
<dbReference type="InterPro" id="IPR009057">
    <property type="entry name" value="Homeodomain-like_sf"/>
</dbReference>
<feature type="domain" description="HTH araC/xylS-type" evidence="4">
    <location>
        <begin position="177"/>
        <end position="274"/>
    </location>
</feature>
<dbReference type="Proteomes" id="UP001500459">
    <property type="component" value="Unassembled WGS sequence"/>
</dbReference>
<evidence type="ECO:0000256" key="1">
    <source>
        <dbReference type="ARBA" id="ARBA00023015"/>
    </source>
</evidence>
<evidence type="ECO:0000256" key="3">
    <source>
        <dbReference type="ARBA" id="ARBA00023163"/>
    </source>
</evidence>
<dbReference type="Pfam" id="PF12833">
    <property type="entry name" value="HTH_18"/>
    <property type="match status" value="1"/>
</dbReference>
<dbReference type="PANTHER" id="PTHR43280:SF32">
    <property type="entry name" value="TRANSCRIPTIONAL REGULATORY PROTEIN"/>
    <property type="match status" value="1"/>
</dbReference>
<evidence type="ECO:0000313" key="6">
    <source>
        <dbReference type="Proteomes" id="UP001500459"/>
    </source>
</evidence>
<organism evidence="5 6">
    <name type="scientific">Aquimarina addita</name>
    <dbReference type="NCBI Taxonomy" id="870485"/>
    <lineage>
        <taxon>Bacteria</taxon>
        <taxon>Pseudomonadati</taxon>
        <taxon>Bacteroidota</taxon>
        <taxon>Flavobacteriia</taxon>
        <taxon>Flavobacteriales</taxon>
        <taxon>Flavobacteriaceae</taxon>
        <taxon>Aquimarina</taxon>
    </lineage>
</organism>
<accession>A0ABP7X9L3</accession>
<keyword evidence="3" id="KW-0804">Transcription</keyword>
<evidence type="ECO:0000259" key="4">
    <source>
        <dbReference type="PROSITE" id="PS01124"/>
    </source>
</evidence>